<dbReference type="EMBL" id="AEQN01000028">
    <property type="protein sequence ID" value="EFV00716.1"/>
    <property type="molecule type" value="Genomic_DNA"/>
</dbReference>
<dbReference type="Proteomes" id="UP000004754">
    <property type="component" value="Unassembled WGS sequence"/>
</dbReference>
<sequence length="42" mass="4821">MEKPTLFSVLSALMSMQLKIVYLKKLQKPEAVIILLQETRTS</sequence>
<dbReference type="HOGENOM" id="CLU_3256483_0_0_9"/>
<comment type="caution">
    <text evidence="1">The sequence shown here is derived from an EMBL/GenBank/DDBJ whole genome shotgun (WGS) entry which is preliminary data.</text>
</comment>
<protein>
    <submittedName>
        <fullName evidence="1">Uncharacterized protein</fullName>
    </submittedName>
</protein>
<organism evidence="1 2">
    <name type="scientific">Pseudoramibacter alactolyticus ATCC 23263</name>
    <dbReference type="NCBI Taxonomy" id="887929"/>
    <lineage>
        <taxon>Bacteria</taxon>
        <taxon>Bacillati</taxon>
        <taxon>Bacillota</taxon>
        <taxon>Clostridia</taxon>
        <taxon>Eubacteriales</taxon>
        <taxon>Eubacteriaceae</taxon>
        <taxon>Pseudoramibacter</taxon>
    </lineage>
</organism>
<accession>E6MJI0</accession>
<dbReference type="AlphaFoldDB" id="E6MJI0"/>
<gene>
    <name evidence="1" type="ORF">HMP0721_2165</name>
</gene>
<proteinExistence type="predicted"/>
<reference evidence="1 2" key="1">
    <citation type="submission" date="2010-12" db="EMBL/GenBank/DDBJ databases">
        <authorList>
            <person name="Muzny D."/>
            <person name="Qin X."/>
            <person name="Deng J."/>
            <person name="Jiang H."/>
            <person name="Liu Y."/>
            <person name="Qu J."/>
            <person name="Song X.-Z."/>
            <person name="Zhang L."/>
            <person name="Thornton R."/>
            <person name="Coyle M."/>
            <person name="Francisco L."/>
            <person name="Jackson L."/>
            <person name="Javaid M."/>
            <person name="Korchina V."/>
            <person name="Kovar C."/>
            <person name="Mata R."/>
            <person name="Mathew T."/>
            <person name="Ngo R."/>
            <person name="Nguyen L."/>
            <person name="Nguyen N."/>
            <person name="Okwuonu G."/>
            <person name="Ongeri F."/>
            <person name="Pham C."/>
            <person name="Simmons D."/>
            <person name="Wilczek-Boney K."/>
            <person name="Hale W."/>
            <person name="Jakkamsetti A."/>
            <person name="Pham P."/>
            <person name="Ruth R."/>
            <person name="San Lucas F."/>
            <person name="Warren J."/>
            <person name="Zhang J."/>
            <person name="Zhao Z."/>
            <person name="Zhou C."/>
            <person name="Zhu D."/>
            <person name="Lee S."/>
            <person name="Bess C."/>
            <person name="Blankenburg K."/>
            <person name="Forbes L."/>
            <person name="Fu Q."/>
            <person name="Gubbala S."/>
            <person name="Hirani K."/>
            <person name="Jayaseelan J.C."/>
            <person name="Lara F."/>
            <person name="Munidasa M."/>
            <person name="Palculict T."/>
            <person name="Patil S."/>
            <person name="Pu L.-L."/>
            <person name="Saada N."/>
            <person name="Tang L."/>
            <person name="Weissenberger G."/>
            <person name="Zhu Y."/>
            <person name="Hemphill L."/>
            <person name="Shang Y."/>
            <person name="Youmans B."/>
            <person name="Ayvaz T."/>
            <person name="Ross M."/>
            <person name="Santibanez J."/>
            <person name="Aqrawi P."/>
            <person name="Gross S."/>
            <person name="Joshi V."/>
            <person name="Fowler G."/>
            <person name="Nazareth L."/>
            <person name="Reid J."/>
            <person name="Worley K."/>
            <person name="Petrosino J."/>
            <person name="Highlander S."/>
            <person name="Gibbs R."/>
        </authorList>
    </citation>
    <scope>NUCLEOTIDE SEQUENCE [LARGE SCALE GENOMIC DNA]</scope>
    <source>
        <strain evidence="1 2">ATCC 23263</strain>
    </source>
</reference>
<dbReference type="STRING" id="887929.HMP0721_2165"/>
<name>E6MJI0_9FIRM</name>
<evidence type="ECO:0000313" key="1">
    <source>
        <dbReference type="EMBL" id="EFV00716.1"/>
    </source>
</evidence>
<keyword evidence="2" id="KW-1185">Reference proteome</keyword>
<evidence type="ECO:0000313" key="2">
    <source>
        <dbReference type="Proteomes" id="UP000004754"/>
    </source>
</evidence>